<proteinExistence type="predicted"/>
<organism evidence="2">
    <name type="scientific">viral metagenome</name>
    <dbReference type="NCBI Taxonomy" id="1070528"/>
    <lineage>
        <taxon>unclassified sequences</taxon>
        <taxon>metagenomes</taxon>
        <taxon>organismal metagenomes</taxon>
    </lineage>
</organism>
<dbReference type="AlphaFoldDB" id="A0A6C0C800"/>
<accession>A0A6C0C800</accession>
<name>A0A6C0C800_9ZZZZ</name>
<evidence type="ECO:0000256" key="1">
    <source>
        <dbReference type="SAM" id="Coils"/>
    </source>
</evidence>
<feature type="coiled-coil region" evidence="1">
    <location>
        <begin position="216"/>
        <end position="262"/>
    </location>
</feature>
<reference evidence="2" key="1">
    <citation type="journal article" date="2020" name="Nature">
        <title>Giant virus diversity and host interactions through global metagenomics.</title>
        <authorList>
            <person name="Schulz F."/>
            <person name="Roux S."/>
            <person name="Paez-Espino D."/>
            <person name="Jungbluth S."/>
            <person name="Walsh D.A."/>
            <person name="Denef V.J."/>
            <person name="McMahon K.D."/>
            <person name="Konstantinidis K.T."/>
            <person name="Eloe-Fadrosh E.A."/>
            <person name="Kyrpides N.C."/>
            <person name="Woyke T."/>
        </authorList>
    </citation>
    <scope>NUCLEOTIDE SEQUENCE</scope>
    <source>
        <strain evidence="2">GVMAG-M-3300020187-37</strain>
    </source>
</reference>
<dbReference type="InterPro" id="IPR043804">
    <property type="entry name" value="DUF5871"/>
</dbReference>
<sequence length="263" mass="31493">MTTISYKDIDIDDLEFNTPERLGNSYMCNLYHNDNLIYVQSPILNITKINKSIDDNEEDNYIEVESDNKEFIDFLLEMDENCVKCTFNNSENWFKKDIPYEAIDNMYKERDVYEEESKYSTKFRIPVLNNKVQCNIYNNDKEIIDIDDLNNENNKNIIMILHFKGLKILKESFYLDCYINQIKVVNVNKYNILNEYSIIESEINSDIDESIVSDEILEVLEQEKIEKERLDNLEKERLKRLEKEKLEKLEQINKLKEELNNLN</sequence>
<evidence type="ECO:0000313" key="2">
    <source>
        <dbReference type="EMBL" id="QHS99643.1"/>
    </source>
</evidence>
<dbReference type="EMBL" id="MN739345">
    <property type="protein sequence ID" value="QHS99643.1"/>
    <property type="molecule type" value="Genomic_DNA"/>
</dbReference>
<keyword evidence="1" id="KW-0175">Coiled coil</keyword>
<dbReference type="Pfam" id="PF19196">
    <property type="entry name" value="DUF5871"/>
    <property type="match status" value="1"/>
</dbReference>
<protein>
    <submittedName>
        <fullName evidence="2">Uncharacterized protein</fullName>
    </submittedName>
</protein>